<dbReference type="OrthoDB" id="74247at2759"/>
<gene>
    <name evidence="2" type="ORF">SELMODRAFT_105535</name>
</gene>
<protein>
    <recommendedName>
        <fullName evidence="1">N-acetyltransferase domain-containing protein</fullName>
    </recommendedName>
</protein>
<dbReference type="CDD" id="cd04301">
    <property type="entry name" value="NAT_SF"/>
    <property type="match status" value="1"/>
</dbReference>
<dbReference type="PROSITE" id="PS51729">
    <property type="entry name" value="GNAT_YJDJ"/>
    <property type="match status" value="1"/>
</dbReference>
<keyword evidence="3" id="KW-1185">Reference proteome</keyword>
<dbReference type="Proteomes" id="UP000001514">
    <property type="component" value="Unassembled WGS sequence"/>
</dbReference>
<reference evidence="2 3" key="1">
    <citation type="journal article" date="2011" name="Science">
        <title>The Selaginella genome identifies genetic changes associated with the evolution of vascular plants.</title>
        <authorList>
            <person name="Banks J.A."/>
            <person name="Nishiyama T."/>
            <person name="Hasebe M."/>
            <person name="Bowman J.L."/>
            <person name="Gribskov M."/>
            <person name="dePamphilis C."/>
            <person name="Albert V.A."/>
            <person name="Aono N."/>
            <person name="Aoyama T."/>
            <person name="Ambrose B.A."/>
            <person name="Ashton N.W."/>
            <person name="Axtell M.J."/>
            <person name="Barker E."/>
            <person name="Barker M.S."/>
            <person name="Bennetzen J.L."/>
            <person name="Bonawitz N.D."/>
            <person name="Chapple C."/>
            <person name="Cheng C."/>
            <person name="Correa L.G."/>
            <person name="Dacre M."/>
            <person name="DeBarry J."/>
            <person name="Dreyer I."/>
            <person name="Elias M."/>
            <person name="Engstrom E.M."/>
            <person name="Estelle M."/>
            <person name="Feng L."/>
            <person name="Finet C."/>
            <person name="Floyd S.K."/>
            <person name="Frommer W.B."/>
            <person name="Fujita T."/>
            <person name="Gramzow L."/>
            <person name="Gutensohn M."/>
            <person name="Harholt J."/>
            <person name="Hattori M."/>
            <person name="Heyl A."/>
            <person name="Hirai T."/>
            <person name="Hiwatashi Y."/>
            <person name="Ishikawa M."/>
            <person name="Iwata M."/>
            <person name="Karol K.G."/>
            <person name="Koehler B."/>
            <person name="Kolukisaoglu U."/>
            <person name="Kubo M."/>
            <person name="Kurata T."/>
            <person name="Lalonde S."/>
            <person name="Li K."/>
            <person name="Li Y."/>
            <person name="Litt A."/>
            <person name="Lyons E."/>
            <person name="Manning G."/>
            <person name="Maruyama T."/>
            <person name="Michael T.P."/>
            <person name="Mikami K."/>
            <person name="Miyazaki S."/>
            <person name="Morinaga S."/>
            <person name="Murata T."/>
            <person name="Mueller-Roeber B."/>
            <person name="Nelson D.R."/>
            <person name="Obara M."/>
            <person name="Oguri Y."/>
            <person name="Olmstead R.G."/>
            <person name="Onodera N."/>
            <person name="Petersen B.L."/>
            <person name="Pils B."/>
            <person name="Prigge M."/>
            <person name="Rensing S.A."/>
            <person name="Riano-Pachon D.M."/>
            <person name="Roberts A.W."/>
            <person name="Sato Y."/>
            <person name="Scheller H.V."/>
            <person name="Schulz B."/>
            <person name="Schulz C."/>
            <person name="Shakirov E.V."/>
            <person name="Shibagaki N."/>
            <person name="Shinohara N."/>
            <person name="Shippen D.E."/>
            <person name="Soerensen I."/>
            <person name="Sotooka R."/>
            <person name="Sugimoto N."/>
            <person name="Sugita M."/>
            <person name="Sumikawa N."/>
            <person name="Tanurdzic M."/>
            <person name="Theissen G."/>
            <person name="Ulvskov P."/>
            <person name="Wakazuki S."/>
            <person name="Weng J.K."/>
            <person name="Willats W.W."/>
            <person name="Wipf D."/>
            <person name="Wolf P.G."/>
            <person name="Yang L."/>
            <person name="Zimmer A.D."/>
            <person name="Zhu Q."/>
            <person name="Mitros T."/>
            <person name="Hellsten U."/>
            <person name="Loque D."/>
            <person name="Otillar R."/>
            <person name="Salamov A."/>
            <person name="Schmutz J."/>
            <person name="Shapiro H."/>
            <person name="Lindquist E."/>
            <person name="Lucas S."/>
            <person name="Rokhsar D."/>
            <person name="Grigoriev I.V."/>
        </authorList>
    </citation>
    <scope>NUCLEOTIDE SEQUENCE [LARGE SCALE GENOMIC DNA]</scope>
</reference>
<dbReference type="InterPro" id="IPR045057">
    <property type="entry name" value="Gcn5-rel_NAT"/>
</dbReference>
<proteinExistence type="predicted"/>
<organism evidence="3">
    <name type="scientific">Selaginella moellendorffii</name>
    <name type="common">Spikemoss</name>
    <dbReference type="NCBI Taxonomy" id="88036"/>
    <lineage>
        <taxon>Eukaryota</taxon>
        <taxon>Viridiplantae</taxon>
        <taxon>Streptophyta</taxon>
        <taxon>Embryophyta</taxon>
        <taxon>Tracheophyta</taxon>
        <taxon>Lycopodiopsida</taxon>
        <taxon>Selaginellales</taxon>
        <taxon>Selaginellaceae</taxon>
        <taxon>Selaginella</taxon>
    </lineage>
</organism>
<dbReference type="SUPFAM" id="SSF55729">
    <property type="entry name" value="Acyl-CoA N-acyltransferases (Nat)"/>
    <property type="match status" value="1"/>
</dbReference>
<dbReference type="Gene3D" id="3.40.630.30">
    <property type="match status" value="1"/>
</dbReference>
<dbReference type="eggNOG" id="ENOG502S1MA">
    <property type="taxonomic scope" value="Eukaryota"/>
</dbReference>
<evidence type="ECO:0000313" key="2">
    <source>
        <dbReference type="EMBL" id="EFJ22251.1"/>
    </source>
</evidence>
<dbReference type="FunFam" id="3.40.630.30:FF:000106">
    <property type="entry name" value="Acetyltransferase At1g77540"/>
    <property type="match status" value="1"/>
</dbReference>
<accession>D8S016</accession>
<feature type="non-terminal residue" evidence="2">
    <location>
        <position position="1"/>
    </location>
</feature>
<dbReference type="InParanoid" id="D8S016"/>
<dbReference type="Pfam" id="PF14542">
    <property type="entry name" value="Acetyltransf_CG"/>
    <property type="match status" value="1"/>
</dbReference>
<dbReference type="FunCoup" id="D8S016">
    <property type="interactions" value="10"/>
</dbReference>
<dbReference type="EMBL" id="GL377596">
    <property type="protein sequence ID" value="EFJ22251.1"/>
    <property type="molecule type" value="Genomic_DNA"/>
</dbReference>
<dbReference type="KEGG" id="smo:SELMODRAFT_105535"/>
<dbReference type="PANTHER" id="PTHR31435:SF9">
    <property type="entry name" value="PROTEIN NATD1"/>
    <property type="match status" value="1"/>
</dbReference>
<dbReference type="InterPro" id="IPR016181">
    <property type="entry name" value="Acyl_CoA_acyltransferase"/>
</dbReference>
<dbReference type="Gramene" id="EFJ22251">
    <property type="protein sequence ID" value="EFJ22251"/>
    <property type="gene ID" value="SELMODRAFT_105535"/>
</dbReference>
<evidence type="ECO:0000259" key="1">
    <source>
        <dbReference type="PROSITE" id="PS51729"/>
    </source>
</evidence>
<dbReference type="PANTHER" id="PTHR31435">
    <property type="entry name" value="PROTEIN NATD1"/>
    <property type="match status" value="1"/>
</dbReference>
<dbReference type="AlphaFoldDB" id="D8S016"/>
<dbReference type="OMA" id="KIVWSER"/>
<name>D8S016_SELML</name>
<feature type="domain" description="N-acetyltransferase" evidence="1">
    <location>
        <begin position="1"/>
        <end position="94"/>
    </location>
</feature>
<dbReference type="HOGENOM" id="CLU_132888_1_0_1"/>
<dbReference type="STRING" id="88036.D8S016"/>
<sequence>GAMAVVWDEAALRFRTPDGAAYLSYSKKKDGSADLIDLEHTYVPPSKRGQGIAAQLCEAAFDCARKQGFRVIPTCSYISETFLPRNPQWSDLVFQQSTM</sequence>
<evidence type="ECO:0000313" key="3">
    <source>
        <dbReference type="Proteomes" id="UP000001514"/>
    </source>
</evidence>
<dbReference type="InterPro" id="IPR031165">
    <property type="entry name" value="GNAT_YJDJ"/>
</dbReference>